<feature type="compositionally biased region" description="Low complexity" evidence="1">
    <location>
        <begin position="7"/>
        <end position="19"/>
    </location>
</feature>
<dbReference type="Proteomes" id="UP000325440">
    <property type="component" value="Unassembled WGS sequence"/>
</dbReference>
<feature type="region of interest" description="Disordered" evidence="1">
    <location>
        <begin position="1"/>
        <end position="62"/>
    </location>
</feature>
<dbReference type="PANTHER" id="PTHR11232:SF17">
    <property type="entry name" value="CAPON-LIKE PROTEIN"/>
    <property type="match status" value="1"/>
</dbReference>
<dbReference type="GO" id="GO:0050998">
    <property type="term" value="F:nitric-oxide synthase binding"/>
    <property type="evidence" value="ECO:0007669"/>
    <property type="project" value="TreeGrafter"/>
</dbReference>
<reference evidence="2 3" key="1">
    <citation type="submission" date="2019-08" db="EMBL/GenBank/DDBJ databases">
        <authorList>
            <person name="Alioto T."/>
            <person name="Alioto T."/>
            <person name="Gomez Garrido J."/>
        </authorList>
    </citation>
    <scope>NUCLEOTIDE SEQUENCE [LARGE SCALE GENOMIC DNA]</scope>
</reference>
<dbReference type="InterPro" id="IPR051133">
    <property type="entry name" value="Adapter_Engulfment-Domain"/>
</dbReference>
<proteinExistence type="predicted"/>
<feature type="compositionally biased region" description="Acidic residues" evidence="1">
    <location>
        <begin position="51"/>
        <end position="62"/>
    </location>
</feature>
<evidence type="ECO:0000313" key="2">
    <source>
        <dbReference type="EMBL" id="VVC45322.1"/>
    </source>
</evidence>
<evidence type="ECO:0000256" key="1">
    <source>
        <dbReference type="SAM" id="MobiDB-lite"/>
    </source>
</evidence>
<feature type="compositionally biased region" description="Acidic residues" evidence="1">
    <location>
        <begin position="88"/>
        <end position="97"/>
    </location>
</feature>
<dbReference type="EMBL" id="CABPRJ010002399">
    <property type="protein sequence ID" value="VVC45322.1"/>
    <property type="molecule type" value="Genomic_DNA"/>
</dbReference>
<protein>
    <submittedName>
        <fullName evidence="2">Uncharacterized protein</fullName>
    </submittedName>
</protein>
<name>A0A5E4NNE6_9HEMI</name>
<keyword evidence="3" id="KW-1185">Reference proteome</keyword>
<dbReference type="PANTHER" id="PTHR11232">
    <property type="entry name" value="PHOSPHOTYROSINE INTERACTION DOMAIN-CONTAINING FAMILY MEMBER"/>
    <property type="match status" value="1"/>
</dbReference>
<feature type="compositionally biased region" description="Polar residues" evidence="1">
    <location>
        <begin position="143"/>
        <end position="159"/>
    </location>
</feature>
<organism evidence="2 3">
    <name type="scientific">Cinara cedri</name>
    <dbReference type="NCBI Taxonomy" id="506608"/>
    <lineage>
        <taxon>Eukaryota</taxon>
        <taxon>Metazoa</taxon>
        <taxon>Ecdysozoa</taxon>
        <taxon>Arthropoda</taxon>
        <taxon>Hexapoda</taxon>
        <taxon>Insecta</taxon>
        <taxon>Pterygota</taxon>
        <taxon>Neoptera</taxon>
        <taxon>Paraneoptera</taxon>
        <taxon>Hemiptera</taxon>
        <taxon>Sternorrhyncha</taxon>
        <taxon>Aphidomorpha</taxon>
        <taxon>Aphidoidea</taxon>
        <taxon>Aphididae</taxon>
        <taxon>Lachninae</taxon>
        <taxon>Cinara</taxon>
    </lineage>
</organism>
<evidence type="ECO:0000313" key="3">
    <source>
        <dbReference type="Proteomes" id="UP000325440"/>
    </source>
</evidence>
<feature type="region of interest" description="Disordered" evidence="1">
    <location>
        <begin position="78"/>
        <end position="211"/>
    </location>
</feature>
<accession>A0A5E4NNE6</accession>
<dbReference type="AlphaFoldDB" id="A0A5E4NNE6"/>
<feature type="compositionally biased region" description="Acidic residues" evidence="1">
    <location>
        <begin position="105"/>
        <end position="119"/>
    </location>
</feature>
<feature type="compositionally biased region" description="Basic and acidic residues" evidence="1">
    <location>
        <begin position="162"/>
        <end position="177"/>
    </location>
</feature>
<gene>
    <name evidence="2" type="ORF">CINCED_3A013735</name>
</gene>
<sequence length="372" mass="42060">MRKTGNSSSYQQQQSPTQQAVPRKKLWFREPEVVPRGKPRTVPNNRTAPTADDDEFELDEELQSQAMRVVRTVGQAFEVCHRVNPSEDGGDRDDEDETCRHRGDDDGDDDDDDDDEDDEDRRGDDSGDEDGDDGSMSKRDTFENQGRLETSVGNDSVSSLDGARRDGGPKDIQRPLRLDIIPPPPVSSVNHRRSSPMNGSEVYSSPMTETSKGDGIPLSSLSVQHEMQLLRQQLDQQTHQTQAAVAQVHMLRDQLAAESTARMEAQTRTHQLLVHNKELLDHIASLVSLLHDQERIRTELQHHSLPPLSPGSKLSRWFELQPETDALPLFRPESGFVDYPLDEYQSTDSLLHKDKPKRRSNLSLKLRRVTTF</sequence>
<feature type="compositionally biased region" description="Polar residues" evidence="1">
    <location>
        <begin position="195"/>
        <end position="210"/>
    </location>
</feature>